<name>A0A261W8U0_9BORD</name>
<dbReference type="RefSeq" id="WP_094805456.1">
    <property type="nucleotide sequence ID" value="NZ_NEVT01000001.1"/>
</dbReference>
<sequence length="431" mass="46181">MAVELNRLSATRAAQMLARRELSAEQLMRACFARIEQRDDAVRAWVALDKAQALAQAREQDRAAVRGVLHGLPFGVKDIFATCDLPTRYGSAIYEHHRPPLDAAAVAVCRAAGAIVAGKTVTTEFASYQPGPTRNPRNPAYTPGGSSSGSAAAVADDMVPFALGTQTAGSIIRPAAYCGVVGYKPSFGRIARAGMKSLADSLDTVGGLARTVDDVALFASVLMREPRLRELDYDHKPRIGMYRTLQWRHTEAETRAAFSEAASALSRAGAQVRELELPADLCALVQVHADIMSFEAAQALVFEHSRHAAQLSGSLRALLEAGASIGAEQHAANLERAAQGRARVAQWFEQYDILLAPSASGEAPFFDQGTGDPLFCRVWTLFGLPCVHLPFHTGPQGLPVGLQAVGRAGDDHRTLAIARWVLNVLRPDGPG</sequence>
<evidence type="ECO:0000259" key="2">
    <source>
        <dbReference type="Pfam" id="PF01425"/>
    </source>
</evidence>
<evidence type="ECO:0000313" key="3">
    <source>
        <dbReference type="EMBL" id="OZI82785.1"/>
    </source>
</evidence>
<dbReference type="InterPro" id="IPR023631">
    <property type="entry name" value="Amidase_dom"/>
</dbReference>
<organism evidence="3 4">
    <name type="scientific">Bordetella genomosp. 2</name>
    <dbReference type="NCBI Taxonomy" id="1983456"/>
    <lineage>
        <taxon>Bacteria</taxon>
        <taxon>Pseudomonadati</taxon>
        <taxon>Pseudomonadota</taxon>
        <taxon>Betaproteobacteria</taxon>
        <taxon>Burkholderiales</taxon>
        <taxon>Alcaligenaceae</taxon>
        <taxon>Bordetella</taxon>
    </lineage>
</organism>
<dbReference type="EMBL" id="NEVT01000001">
    <property type="protein sequence ID" value="OZI82785.1"/>
    <property type="molecule type" value="Genomic_DNA"/>
</dbReference>
<gene>
    <name evidence="3" type="ORF">CAL24_00445</name>
</gene>
<evidence type="ECO:0000313" key="4">
    <source>
        <dbReference type="Proteomes" id="UP000215633"/>
    </source>
</evidence>
<protein>
    <submittedName>
        <fullName evidence="3">Amidase</fullName>
    </submittedName>
</protein>
<dbReference type="GO" id="GO:0003824">
    <property type="term" value="F:catalytic activity"/>
    <property type="evidence" value="ECO:0007669"/>
    <property type="project" value="InterPro"/>
</dbReference>
<comment type="caution">
    <text evidence="3">The sequence shown here is derived from an EMBL/GenBank/DDBJ whole genome shotgun (WGS) entry which is preliminary data.</text>
</comment>
<proteinExistence type="predicted"/>
<dbReference type="AlphaFoldDB" id="A0A261W8U0"/>
<feature type="compositionally biased region" description="Polar residues" evidence="1">
    <location>
        <begin position="127"/>
        <end position="136"/>
    </location>
</feature>
<dbReference type="PANTHER" id="PTHR11895:SF151">
    <property type="entry name" value="GLUTAMYL-TRNA(GLN) AMIDOTRANSFERASE SUBUNIT A"/>
    <property type="match status" value="1"/>
</dbReference>
<dbReference type="PANTHER" id="PTHR11895">
    <property type="entry name" value="TRANSAMIDASE"/>
    <property type="match status" value="1"/>
</dbReference>
<dbReference type="Pfam" id="PF01425">
    <property type="entry name" value="Amidase"/>
    <property type="match status" value="1"/>
</dbReference>
<dbReference type="Gene3D" id="3.90.1300.10">
    <property type="entry name" value="Amidase signature (AS) domain"/>
    <property type="match status" value="1"/>
</dbReference>
<dbReference type="InterPro" id="IPR000120">
    <property type="entry name" value="Amidase"/>
</dbReference>
<keyword evidence="4" id="KW-1185">Reference proteome</keyword>
<dbReference type="Proteomes" id="UP000215633">
    <property type="component" value="Unassembled WGS sequence"/>
</dbReference>
<accession>A0A261W8U0</accession>
<dbReference type="SUPFAM" id="SSF75304">
    <property type="entry name" value="Amidase signature (AS) enzymes"/>
    <property type="match status" value="1"/>
</dbReference>
<dbReference type="InterPro" id="IPR036928">
    <property type="entry name" value="AS_sf"/>
</dbReference>
<feature type="region of interest" description="Disordered" evidence="1">
    <location>
        <begin position="127"/>
        <end position="148"/>
    </location>
</feature>
<feature type="domain" description="Amidase" evidence="2">
    <location>
        <begin position="27"/>
        <end position="415"/>
    </location>
</feature>
<reference evidence="4" key="1">
    <citation type="submission" date="2017-05" db="EMBL/GenBank/DDBJ databases">
        <title>Complete and WGS of Bordetella genogroups.</title>
        <authorList>
            <person name="Spilker T."/>
            <person name="Lipuma J."/>
        </authorList>
    </citation>
    <scope>NUCLEOTIDE SEQUENCE [LARGE SCALE GENOMIC DNA]</scope>
    <source>
        <strain evidence="4">AU8256</strain>
    </source>
</reference>
<evidence type="ECO:0000256" key="1">
    <source>
        <dbReference type="SAM" id="MobiDB-lite"/>
    </source>
</evidence>